<dbReference type="InterPro" id="IPR017627">
    <property type="entry name" value="UGHY"/>
</dbReference>
<feature type="domain" description="Cupin type-2" evidence="1">
    <location>
        <begin position="179"/>
        <end position="241"/>
    </location>
</feature>
<dbReference type="Pfam" id="PF07883">
    <property type="entry name" value="Cupin_2"/>
    <property type="match status" value="1"/>
</dbReference>
<keyword evidence="3" id="KW-1185">Reference proteome</keyword>
<gene>
    <name evidence="2" type="ORF">EVS81_15580</name>
</gene>
<dbReference type="InterPro" id="IPR013096">
    <property type="entry name" value="Cupin_2"/>
</dbReference>
<proteinExistence type="predicted"/>
<dbReference type="Proteomes" id="UP000289260">
    <property type="component" value="Chromosome"/>
</dbReference>
<dbReference type="SUPFAM" id="SSF51182">
    <property type="entry name" value="RmlC-like cupins"/>
    <property type="match status" value="1"/>
</dbReference>
<dbReference type="PANTHER" id="PTHR34571">
    <property type="entry name" value="(S)-UREIDOGLYCINE AMINOHYDROLASE"/>
    <property type="match status" value="1"/>
</dbReference>
<organism evidence="2 3">
    <name type="scientific">Leucobacter triazinivorans</name>
    <dbReference type="NCBI Taxonomy" id="1784719"/>
    <lineage>
        <taxon>Bacteria</taxon>
        <taxon>Bacillati</taxon>
        <taxon>Actinomycetota</taxon>
        <taxon>Actinomycetes</taxon>
        <taxon>Micrococcales</taxon>
        <taxon>Microbacteriaceae</taxon>
        <taxon>Leucobacter</taxon>
    </lineage>
</organism>
<dbReference type="RefSeq" id="WP_130111170.1">
    <property type="nucleotide sequence ID" value="NZ_CP035806.1"/>
</dbReference>
<accession>A0A4P6KHP6</accession>
<dbReference type="AlphaFoldDB" id="A0A4P6KHP6"/>
<dbReference type="InterPro" id="IPR011051">
    <property type="entry name" value="RmlC_Cupin_sf"/>
</dbReference>
<name>A0A4P6KHP6_9MICO</name>
<protein>
    <submittedName>
        <fullName evidence="2">Cupin domain-containing protein</fullName>
    </submittedName>
</protein>
<dbReference type="OrthoDB" id="9814939at2"/>
<dbReference type="GO" id="GO:0071522">
    <property type="term" value="F:ureidoglycine aminohydrolase activity"/>
    <property type="evidence" value="ECO:0007669"/>
    <property type="project" value="InterPro"/>
</dbReference>
<dbReference type="EMBL" id="CP035806">
    <property type="protein sequence ID" value="QBE50075.1"/>
    <property type="molecule type" value="Genomic_DNA"/>
</dbReference>
<dbReference type="NCBIfam" id="TIGR03214">
    <property type="entry name" value="ura-cupin"/>
    <property type="match status" value="1"/>
</dbReference>
<evidence type="ECO:0000313" key="3">
    <source>
        <dbReference type="Proteomes" id="UP000289260"/>
    </source>
</evidence>
<sequence length="255" mass="28183">MTAPQIAPHPDPLATSRGRVGDRYYLMTPDTMVENSLPFLPPSSAVVLAAPQGTPARFGQALLALDAGTGSSGELGRGFENFLFVVEGRVEVFSDDERWELGAEGFLFLPEGRGFQLRATDDTRALWVKKRYVAVPGIDAPEAVHGTLAEVEDRADEWIDGSYGQCLPDDPRYDMAMNIMRFAPGARFRMVEIHHQEHGLYMLAGAGIYHLDGDHVEVRRDDFVYMAPYCTQAFTVAGAGETAYLLYKDVNRDGF</sequence>
<dbReference type="CDD" id="cd02212">
    <property type="entry name" value="cupin_UGlyAH_C"/>
    <property type="match status" value="1"/>
</dbReference>
<reference evidence="2 3" key="1">
    <citation type="submission" date="2019-02" db="EMBL/GenBank/DDBJ databases">
        <authorList>
            <person name="Sun L."/>
            <person name="Pan D."/>
            <person name="Wu X."/>
        </authorList>
    </citation>
    <scope>NUCLEOTIDE SEQUENCE [LARGE SCALE GENOMIC DNA]</scope>
    <source>
        <strain evidence="2 3">JW-1</strain>
    </source>
</reference>
<dbReference type="Gene3D" id="2.60.120.10">
    <property type="entry name" value="Jelly Rolls"/>
    <property type="match status" value="2"/>
</dbReference>
<dbReference type="KEGG" id="ltr:EVS81_15580"/>
<evidence type="ECO:0000259" key="1">
    <source>
        <dbReference type="Pfam" id="PF07883"/>
    </source>
</evidence>
<dbReference type="InterPro" id="IPR044697">
    <property type="entry name" value="UGlyAH_cupin_C"/>
</dbReference>
<dbReference type="InterPro" id="IPR014710">
    <property type="entry name" value="RmlC-like_jellyroll"/>
</dbReference>
<evidence type="ECO:0000313" key="2">
    <source>
        <dbReference type="EMBL" id="QBE50075.1"/>
    </source>
</evidence>
<dbReference type="PANTHER" id="PTHR34571:SF1">
    <property type="entry name" value="(S)-UREIDOGLYCINE AMINOHYDROLASE"/>
    <property type="match status" value="1"/>
</dbReference>